<evidence type="ECO:0000256" key="8">
    <source>
        <dbReference type="ARBA" id="ARBA00023012"/>
    </source>
</evidence>
<dbReference type="PROSITE" id="PS50109">
    <property type="entry name" value="HIS_KIN"/>
    <property type="match status" value="1"/>
</dbReference>
<keyword evidence="9" id="KW-0812">Transmembrane</keyword>
<evidence type="ECO:0000256" key="2">
    <source>
        <dbReference type="ARBA" id="ARBA00012438"/>
    </source>
</evidence>
<dbReference type="Pfam" id="PF02518">
    <property type="entry name" value="HATPase_c"/>
    <property type="match status" value="1"/>
</dbReference>
<feature type="transmembrane region" description="Helical" evidence="9">
    <location>
        <begin position="94"/>
        <end position="111"/>
    </location>
</feature>
<evidence type="ECO:0000313" key="12">
    <source>
        <dbReference type="Proteomes" id="UP000182146"/>
    </source>
</evidence>
<dbReference type="Proteomes" id="UP000182146">
    <property type="component" value="Unassembled WGS sequence"/>
</dbReference>
<comment type="catalytic activity">
    <reaction evidence="1">
        <text>ATP + protein L-histidine = ADP + protein N-phospho-L-histidine.</text>
        <dbReference type="EC" id="2.7.13.3"/>
    </reaction>
</comment>
<dbReference type="InterPro" id="IPR003594">
    <property type="entry name" value="HATPase_dom"/>
</dbReference>
<evidence type="ECO:0000259" key="10">
    <source>
        <dbReference type="PROSITE" id="PS50109"/>
    </source>
</evidence>
<dbReference type="EC" id="2.7.13.3" evidence="2"/>
<keyword evidence="7" id="KW-0067">ATP-binding</keyword>
<dbReference type="RefSeq" id="WP_052446396.1">
    <property type="nucleotide sequence ID" value="NZ_FNGU01000006.1"/>
</dbReference>
<dbReference type="InterPro" id="IPR004358">
    <property type="entry name" value="Sig_transdc_His_kin-like_C"/>
</dbReference>
<dbReference type="InterPro" id="IPR036890">
    <property type="entry name" value="HATPase_C_sf"/>
</dbReference>
<accession>A0A1G9T3U1</accession>
<protein>
    <recommendedName>
        <fullName evidence="2">histidine kinase</fullName>
        <ecNumber evidence="2">2.7.13.3</ecNumber>
    </recommendedName>
</protein>
<dbReference type="GO" id="GO:0000155">
    <property type="term" value="F:phosphorelay sensor kinase activity"/>
    <property type="evidence" value="ECO:0007669"/>
    <property type="project" value="InterPro"/>
</dbReference>
<evidence type="ECO:0000256" key="6">
    <source>
        <dbReference type="ARBA" id="ARBA00022777"/>
    </source>
</evidence>
<evidence type="ECO:0000313" key="11">
    <source>
        <dbReference type="EMBL" id="SDM42351.1"/>
    </source>
</evidence>
<evidence type="ECO:0000256" key="3">
    <source>
        <dbReference type="ARBA" id="ARBA00022553"/>
    </source>
</evidence>
<dbReference type="Pfam" id="PF00512">
    <property type="entry name" value="HisKA"/>
    <property type="match status" value="1"/>
</dbReference>
<keyword evidence="9" id="KW-1133">Transmembrane helix</keyword>
<dbReference type="SUPFAM" id="SSF47384">
    <property type="entry name" value="Homodimeric domain of signal transducing histidine kinase"/>
    <property type="match status" value="1"/>
</dbReference>
<keyword evidence="5" id="KW-0547">Nucleotide-binding</keyword>
<dbReference type="CDD" id="cd00082">
    <property type="entry name" value="HisKA"/>
    <property type="match status" value="1"/>
</dbReference>
<dbReference type="InterPro" id="IPR003661">
    <property type="entry name" value="HisK_dim/P_dom"/>
</dbReference>
<evidence type="ECO:0000256" key="1">
    <source>
        <dbReference type="ARBA" id="ARBA00000085"/>
    </source>
</evidence>
<dbReference type="OrthoDB" id="9761263at2"/>
<dbReference type="SUPFAM" id="SSF55874">
    <property type="entry name" value="ATPase domain of HSP90 chaperone/DNA topoisomerase II/histidine kinase"/>
    <property type="match status" value="1"/>
</dbReference>
<dbReference type="EMBL" id="FNGU01000006">
    <property type="protein sequence ID" value="SDM42351.1"/>
    <property type="molecule type" value="Genomic_DNA"/>
</dbReference>
<gene>
    <name evidence="11" type="ORF">SAMN05660860_02477</name>
</gene>
<evidence type="ECO:0000256" key="9">
    <source>
        <dbReference type="SAM" id="Phobius"/>
    </source>
</evidence>
<organism evidence="11 12">
    <name type="scientific">Geoalkalibacter ferrihydriticus</name>
    <dbReference type="NCBI Taxonomy" id="392333"/>
    <lineage>
        <taxon>Bacteria</taxon>
        <taxon>Pseudomonadati</taxon>
        <taxon>Thermodesulfobacteriota</taxon>
        <taxon>Desulfuromonadia</taxon>
        <taxon>Desulfuromonadales</taxon>
        <taxon>Geoalkalibacteraceae</taxon>
        <taxon>Geoalkalibacter</taxon>
    </lineage>
</organism>
<dbReference type="PANTHER" id="PTHR43065">
    <property type="entry name" value="SENSOR HISTIDINE KINASE"/>
    <property type="match status" value="1"/>
</dbReference>
<dbReference type="PRINTS" id="PR00344">
    <property type="entry name" value="BCTRLSENSOR"/>
</dbReference>
<feature type="transmembrane region" description="Helical" evidence="9">
    <location>
        <begin position="117"/>
        <end position="137"/>
    </location>
</feature>
<dbReference type="PANTHER" id="PTHR43065:SF10">
    <property type="entry name" value="PEROXIDE STRESS-ACTIVATED HISTIDINE KINASE MAK3"/>
    <property type="match status" value="1"/>
</dbReference>
<dbReference type="SMART" id="SM00387">
    <property type="entry name" value="HATPase_c"/>
    <property type="match status" value="1"/>
</dbReference>
<sequence>MNTWLIPSQIASLCGSTVLVLVFASLFARDRKPHLALWAWCWALYALCFVLALTAGLFPEASTLPLAREFCLLASSLLLVAGGYAFVEGRQPRIWTAGALLCAIWVLLFRGGDSWLFLMPSYLFHALAAITTGIIILRQIDVYPLGRHLTGWTFILWGLHRANYPLLSTIPEIAPWGFLLGAYFSFAAAGGVILIHFSRTCDLAEENHRLSQTLLNAIADPLVLIGPDLRIRWSNQGARHLAPALETLPESHCFETWRNRSHPCEPCPARDSFASGTAAAMHLDTKDGRAWEVRSFPVPGSAPGQVSGVILHFENQTPKKENSRQAHLAALGELSAGVAHEINNPINGIINYAELLGDSLPKAGTEVDLARRIGHEAERIATIVRNLLSFARDSQDEKKPVLLCEILLDALVLVETQLRRHGVETLIDLPLDLPPVRVHPQQIQQVFLNLLSNALFALNEKFAAGAAGKHLEISAVLVEEQGQPRVRTCIFDRGTGIAAAHLDKAMNPFFTTKPSGKGTGLGLSISHGIVRDHGGRLTIESSQGEWTRVTLDLPCSAC</sequence>
<feature type="transmembrane region" description="Helical" evidence="9">
    <location>
        <begin position="35"/>
        <end position="58"/>
    </location>
</feature>
<dbReference type="Gene3D" id="1.10.287.130">
    <property type="match status" value="1"/>
</dbReference>
<name>A0A1G9T3U1_9BACT</name>
<evidence type="ECO:0000256" key="4">
    <source>
        <dbReference type="ARBA" id="ARBA00022679"/>
    </source>
</evidence>
<feature type="domain" description="Histidine kinase" evidence="10">
    <location>
        <begin position="337"/>
        <end position="557"/>
    </location>
</feature>
<dbReference type="InterPro" id="IPR036097">
    <property type="entry name" value="HisK_dim/P_sf"/>
</dbReference>
<dbReference type="Gene3D" id="3.30.450.20">
    <property type="entry name" value="PAS domain"/>
    <property type="match status" value="1"/>
</dbReference>
<evidence type="ECO:0000256" key="5">
    <source>
        <dbReference type="ARBA" id="ARBA00022741"/>
    </source>
</evidence>
<evidence type="ECO:0000256" key="7">
    <source>
        <dbReference type="ARBA" id="ARBA00022840"/>
    </source>
</evidence>
<dbReference type="SMART" id="SM00388">
    <property type="entry name" value="HisKA"/>
    <property type="match status" value="1"/>
</dbReference>
<dbReference type="AlphaFoldDB" id="A0A1G9T3U1"/>
<keyword evidence="8" id="KW-0902">Two-component regulatory system</keyword>
<keyword evidence="9" id="KW-0472">Membrane</keyword>
<dbReference type="Gene3D" id="3.30.565.10">
    <property type="entry name" value="Histidine kinase-like ATPase, C-terminal domain"/>
    <property type="match status" value="1"/>
</dbReference>
<keyword evidence="4" id="KW-0808">Transferase</keyword>
<keyword evidence="6 11" id="KW-0418">Kinase</keyword>
<dbReference type="InterPro" id="IPR005467">
    <property type="entry name" value="His_kinase_dom"/>
</dbReference>
<reference evidence="11 12" key="1">
    <citation type="submission" date="2016-10" db="EMBL/GenBank/DDBJ databases">
        <authorList>
            <person name="de Groot N.N."/>
        </authorList>
    </citation>
    <scope>NUCLEOTIDE SEQUENCE [LARGE SCALE GENOMIC DNA]</scope>
    <source>
        <strain evidence="11 12">DSM 17813</strain>
    </source>
</reference>
<keyword evidence="3" id="KW-0597">Phosphoprotein</keyword>
<dbReference type="STRING" id="392333.SAMN05660860_02477"/>
<feature type="transmembrane region" description="Helical" evidence="9">
    <location>
        <begin position="173"/>
        <end position="195"/>
    </location>
</feature>
<feature type="transmembrane region" description="Helical" evidence="9">
    <location>
        <begin position="70"/>
        <end position="87"/>
    </location>
</feature>
<proteinExistence type="predicted"/>
<feature type="transmembrane region" description="Helical" evidence="9">
    <location>
        <begin position="6"/>
        <end position="28"/>
    </location>
</feature>
<dbReference type="GO" id="GO:0005524">
    <property type="term" value="F:ATP binding"/>
    <property type="evidence" value="ECO:0007669"/>
    <property type="project" value="UniProtKB-KW"/>
</dbReference>